<accession>A0A2P2IR66</accession>
<organism evidence="2">
    <name type="scientific">Rhizophora mucronata</name>
    <name type="common">Asiatic mangrove</name>
    <dbReference type="NCBI Taxonomy" id="61149"/>
    <lineage>
        <taxon>Eukaryota</taxon>
        <taxon>Viridiplantae</taxon>
        <taxon>Streptophyta</taxon>
        <taxon>Embryophyta</taxon>
        <taxon>Tracheophyta</taxon>
        <taxon>Spermatophyta</taxon>
        <taxon>Magnoliopsida</taxon>
        <taxon>eudicotyledons</taxon>
        <taxon>Gunneridae</taxon>
        <taxon>Pentapetalae</taxon>
        <taxon>rosids</taxon>
        <taxon>fabids</taxon>
        <taxon>Malpighiales</taxon>
        <taxon>Rhizophoraceae</taxon>
        <taxon>Rhizophora</taxon>
    </lineage>
</organism>
<feature type="transmembrane region" description="Helical" evidence="1">
    <location>
        <begin position="12"/>
        <end position="33"/>
    </location>
</feature>
<evidence type="ECO:0000256" key="1">
    <source>
        <dbReference type="SAM" id="Phobius"/>
    </source>
</evidence>
<evidence type="ECO:0000313" key="2">
    <source>
        <dbReference type="EMBL" id="MBW83708.1"/>
    </source>
</evidence>
<dbReference type="AlphaFoldDB" id="A0A2P2IR66"/>
<proteinExistence type="predicted"/>
<keyword evidence="1" id="KW-1133">Transmembrane helix</keyword>
<keyword evidence="1" id="KW-0812">Transmembrane</keyword>
<name>A0A2P2IR66_RHIMU</name>
<sequence>MSSNLVLRQLLVTRTLAVCPLIAQVLVLLLKVFDVLNRQI</sequence>
<reference evidence="2" key="1">
    <citation type="submission" date="2018-02" db="EMBL/GenBank/DDBJ databases">
        <title>Rhizophora mucronata_Transcriptome.</title>
        <authorList>
            <person name="Meera S.P."/>
            <person name="Sreeshan A."/>
            <person name="Augustine A."/>
        </authorList>
    </citation>
    <scope>NUCLEOTIDE SEQUENCE</scope>
    <source>
        <tissue evidence="2">Leaf</tissue>
    </source>
</reference>
<dbReference type="EMBL" id="GGEC01003225">
    <property type="protein sequence ID" value="MBW83708.1"/>
    <property type="molecule type" value="Transcribed_RNA"/>
</dbReference>
<keyword evidence="1" id="KW-0472">Membrane</keyword>
<protein>
    <submittedName>
        <fullName evidence="2">Uncharacterized protein</fullName>
    </submittedName>
</protein>